<dbReference type="SMART" id="SM00406">
    <property type="entry name" value="IGv"/>
    <property type="match status" value="1"/>
</dbReference>
<dbReference type="PANTHER" id="PTHR19433:SF133">
    <property type="entry name" value="IMMUNE-TYPE RECEPTOR 5 PRECURSOR-RELATED"/>
    <property type="match status" value="1"/>
</dbReference>
<keyword evidence="6" id="KW-1015">Disulfide bond</keyword>
<dbReference type="Gene3D" id="2.60.40.10">
    <property type="entry name" value="Immunoglobulins"/>
    <property type="match status" value="2"/>
</dbReference>
<proteinExistence type="predicted"/>
<dbReference type="Proteomes" id="UP000261660">
    <property type="component" value="Unplaced"/>
</dbReference>
<feature type="chain" id="PRO_5018639558" description="Ig-like domain-containing protein" evidence="8">
    <location>
        <begin position="23"/>
        <end position="341"/>
    </location>
</feature>
<dbReference type="PROSITE" id="PS50835">
    <property type="entry name" value="IG_LIKE"/>
    <property type="match status" value="2"/>
</dbReference>
<keyword evidence="2" id="KW-1003">Cell membrane</keyword>
<evidence type="ECO:0000256" key="7">
    <source>
        <dbReference type="ARBA" id="ARBA00023180"/>
    </source>
</evidence>
<dbReference type="STRING" id="56723.ENSLBEP00000005373"/>
<sequence>MSAFLVRHFLLLLHSIHDLSLLLNTDIYLFSSGCTVYENFETKTVGVGDDVTLTCPRDASWYSTQLFWLRLVSGDLPEVLVGTNAIDSDLVEETPGFTAKKEPGTFVVIINRVKVGDTGLYFCVKRESIKMTVLKGTFLQIKEPSITSVVQDISQDPVHPGDLMTLQCSVLSESENNTCPGKHRVFWFRAGSDENPPSVIYTHGNRSGGCEESPEAHSPQKCVYSFSKTVNSSDASTYFCAVAACGEILFGNGTKIDIKGNCRFHPHVAVETKFMIHTLHSFINSILTSNYFLLFSQSAEDSLVYSAPTFSKIRTDKREKRKVKAATEETIYTGVRTPPTG</sequence>
<feature type="signal peptide" evidence="8">
    <location>
        <begin position="1"/>
        <end position="22"/>
    </location>
</feature>
<dbReference type="InterPro" id="IPR003599">
    <property type="entry name" value="Ig_sub"/>
</dbReference>
<dbReference type="GeneTree" id="ENSGT01030000234530"/>
<feature type="domain" description="Ig-like" evidence="9">
    <location>
        <begin position="144"/>
        <end position="242"/>
    </location>
</feature>
<evidence type="ECO:0000256" key="8">
    <source>
        <dbReference type="SAM" id="SignalP"/>
    </source>
</evidence>
<dbReference type="InterPro" id="IPR052051">
    <property type="entry name" value="TCR_complex_component"/>
</dbReference>
<dbReference type="InterPro" id="IPR013106">
    <property type="entry name" value="Ig_V-set"/>
</dbReference>
<dbReference type="PANTHER" id="PTHR19433">
    <property type="entry name" value="T-CELL RECEPTOR ALPHA CHAIN V REGION-RELATED"/>
    <property type="match status" value="1"/>
</dbReference>
<name>A0A3Q3EE01_9LABR</name>
<organism evidence="10 11">
    <name type="scientific">Labrus bergylta</name>
    <name type="common">ballan wrasse</name>
    <dbReference type="NCBI Taxonomy" id="56723"/>
    <lineage>
        <taxon>Eukaryota</taxon>
        <taxon>Metazoa</taxon>
        <taxon>Chordata</taxon>
        <taxon>Craniata</taxon>
        <taxon>Vertebrata</taxon>
        <taxon>Euteleostomi</taxon>
        <taxon>Actinopterygii</taxon>
        <taxon>Neopterygii</taxon>
        <taxon>Teleostei</taxon>
        <taxon>Neoteleostei</taxon>
        <taxon>Acanthomorphata</taxon>
        <taxon>Eupercaria</taxon>
        <taxon>Labriformes</taxon>
        <taxon>Labridae</taxon>
        <taxon>Labrus</taxon>
    </lineage>
</organism>
<comment type="subcellular location">
    <subcellularLocation>
        <location evidence="1">Cell membrane</location>
    </subcellularLocation>
</comment>
<evidence type="ECO:0000313" key="11">
    <source>
        <dbReference type="Proteomes" id="UP000261660"/>
    </source>
</evidence>
<evidence type="ECO:0000256" key="6">
    <source>
        <dbReference type="ARBA" id="ARBA00023157"/>
    </source>
</evidence>
<evidence type="ECO:0000313" key="10">
    <source>
        <dbReference type="Ensembl" id="ENSLBEP00000005373.1"/>
    </source>
</evidence>
<evidence type="ECO:0000256" key="2">
    <source>
        <dbReference type="ARBA" id="ARBA00022475"/>
    </source>
</evidence>
<evidence type="ECO:0000259" key="9">
    <source>
        <dbReference type="PROSITE" id="PS50835"/>
    </source>
</evidence>
<dbReference type="SUPFAM" id="SSF48726">
    <property type="entry name" value="Immunoglobulin"/>
    <property type="match status" value="2"/>
</dbReference>
<dbReference type="Ensembl" id="ENSLBET00000005646.1">
    <property type="protein sequence ID" value="ENSLBEP00000005373.1"/>
    <property type="gene ID" value="ENSLBEG00000004129.1"/>
</dbReference>
<dbReference type="InterPro" id="IPR007110">
    <property type="entry name" value="Ig-like_dom"/>
</dbReference>
<dbReference type="GO" id="GO:0002376">
    <property type="term" value="P:immune system process"/>
    <property type="evidence" value="ECO:0007669"/>
    <property type="project" value="UniProtKB-KW"/>
</dbReference>
<keyword evidence="11" id="KW-1185">Reference proteome</keyword>
<dbReference type="AlphaFoldDB" id="A0A3Q3EE01"/>
<keyword evidence="3 8" id="KW-0732">Signal</keyword>
<feature type="domain" description="Ig-like" evidence="9">
    <location>
        <begin position="48"/>
        <end position="123"/>
    </location>
</feature>
<dbReference type="GO" id="GO:0005886">
    <property type="term" value="C:plasma membrane"/>
    <property type="evidence" value="ECO:0007669"/>
    <property type="project" value="UniProtKB-SubCell"/>
</dbReference>
<evidence type="ECO:0000256" key="3">
    <source>
        <dbReference type="ARBA" id="ARBA00022729"/>
    </source>
</evidence>
<evidence type="ECO:0000256" key="1">
    <source>
        <dbReference type="ARBA" id="ARBA00004236"/>
    </source>
</evidence>
<reference evidence="10" key="2">
    <citation type="submission" date="2025-09" db="UniProtKB">
        <authorList>
            <consortium name="Ensembl"/>
        </authorList>
    </citation>
    <scope>IDENTIFICATION</scope>
</reference>
<keyword evidence="4" id="KW-0391">Immunity</keyword>
<dbReference type="CDD" id="cd00099">
    <property type="entry name" value="IgV"/>
    <property type="match status" value="1"/>
</dbReference>
<evidence type="ECO:0000256" key="4">
    <source>
        <dbReference type="ARBA" id="ARBA00022859"/>
    </source>
</evidence>
<dbReference type="SMART" id="SM00409">
    <property type="entry name" value="IG"/>
    <property type="match status" value="2"/>
</dbReference>
<dbReference type="GO" id="GO:0009617">
    <property type="term" value="P:response to bacterium"/>
    <property type="evidence" value="ECO:0007669"/>
    <property type="project" value="TreeGrafter"/>
</dbReference>
<reference evidence="10" key="1">
    <citation type="submission" date="2025-08" db="UniProtKB">
        <authorList>
            <consortium name="Ensembl"/>
        </authorList>
    </citation>
    <scope>IDENTIFICATION</scope>
</reference>
<accession>A0A3Q3EE01</accession>
<dbReference type="Pfam" id="PF07686">
    <property type="entry name" value="V-set"/>
    <property type="match status" value="1"/>
</dbReference>
<evidence type="ECO:0000256" key="5">
    <source>
        <dbReference type="ARBA" id="ARBA00023136"/>
    </source>
</evidence>
<keyword evidence="7" id="KW-0325">Glycoprotein</keyword>
<dbReference type="InParanoid" id="A0A3Q3EE01"/>
<protein>
    <recommendedName>
        <fullName evidence="9">Ig-like domain-containing protein</fullName>
    </recommendedName>
</protein>
<dbReference type="InterPro" id="IPR013783">
    <property type="entry name" value="Ig-like_fold"/>
</dbReference>
<dbReference type="InterPro" id="IPR036179">
    <property type="entry name" value="Ig-like_dom_sf"/>
</dbReference>
<keyword evidence="5" id="KW-0472">Membrane</keyword>